<evidence type="ECO:0000256" key="1">
    <source>
        <dbReference type="SAM" id="Phobius"/>
    </source>
</evidence>
<protein>
    <submittedName>
        <fullName evidence="2">Uncharacterized protein</fullName>
    </submittedName>
</protein>
<reference evidence="3" key="1">
    <citation type="submission" date="2016-10" db="EMBL/GenBank/DDBJ databases">
        <authorList>
            <person name="Varghese N."/>
            <person name="Submissions S."/>
        </authorList>
    </citation>
    <scope>NUCLEOTIDE SEQUENCE [LARGE SCALE GENOMIC DNA]</scope>
    <source>
        <strain evidence="3">DSM 18579</strain>
    </source>
</reference>
<keyword evidence="1" id="KW-1133">Transmembrane helix</keyword>
<evidence type="ECO:0000313" key="3">
    <source>
        <dbReference type="Proteomes" id="UP000242642"/>
    </source>
</evidence>
<dbReference type="Proteomes" id="UP000242642">
    <property type="component" value="Unassembled WGS sequence"/>
</dbReference>
<proteinExistence type="predicted"/>
<organism evidence="2 3">
    <name type="scientific">Thorsellia anophelis DSM 18579</name>
    <dbReference type="NCBI Taxonomy" id="1123402"/>
    <lineage>
        <taxon>Bacteria</taxon>
        <taxon>Pseudomonadati</taxon>
        <taxon>Pseudomonadota</taxon>
        <taxon>Gammaproteobacteria</taxon>
        <taxon>Enterobacterales</taxon>
        <taxon>Thorselliaceae</taxon>
        <taxon>Thorsellia</taxon>
    </lineage>
</organism>
<keyword evidence="3" id="KW-1185">Reference proteome</keyword>
<evidence type="ECO:0000313" key="2">
    <source>
        <dbReference type="EMBL" id="SET36934.1"/>
    </source>
</evidence>
<sequence length="70" mass="7689">MEPSKLKKILFPFIFLGAISAICATILVGLIIYDGAVTNPTTVESIKAILPPTQIEKLEAFEKQKKLESQ</sequence>
<feature type="transmembrane region" description="Helical" evidence="1">
    <location>
        <begin position="9"/>
        <end position="33"/>
    </location>
</feature>
<dbReference type="STRING" id="1123402.SAMN02583745_02159"/>
<dbReference type="AlphaFoldDB" id="A0A1I0DW83"/>
<dbReference type="EMBL" id="FOHV01000020">
    <property type="protein sequence ID" value="SET36934.1"/>
    <property type="molecule type" value="Genomic_DNA"/>
</dbReference>
<gene>
    <name evidence="2" type="ORF">SAMN02583745_02159</name>
</gene>
<dbReference type="RefSeq" id="WP_093320864.1">
    <property type="nucleotide sequence ID" value="NZ_FOHV01000020.1"/>
</dbReference>
<accession>A0A1I0DW83</accession>
<keyword evidence="1" id="KW-0472">Membrane</keyword>
<keyword evidence="1" id="KW-0812">Transmembrane</keyword>
<name>A0A1I0DW83_9GAMM</name>